<dbReference type="InterPro" id="IPR036390">
    <property type="entry name" value="WH_DNA-bd_sf"/>
</dbReference>
<evidence type="ECO:0000259" key="5">
    <source>
        <dbReference type="PROSITE" id="PS50039"/>
    </source>
</evidence>
<gene>
    <name evidence="6" type="primary">FKH2</name>
    <name evidence="6" type="ORF">IWQ60_000375</name>
</gene>
<dbReference type="InterPro" id="IPR030456">
    <property type="entry name" value="TF_fork_head_CS_2"/>
</dbReference>
<proteinExistence type="predicted"/>
<feature type="DNA-binding region" description="Fork-head" evidence="3">
    <location>
        <begin position="205"/>
        <end position="287"/>
    </location>
</feature>
<dbReference type="OrthoDB" id="5954824at2759"/>
<dbReference type="EMBL" id="JANBPT010000009">
    <property type="protein sequence ID" value="KAJ1930354.1"/>
    <property type="molecule type" value="Genomic_DNA"/>
</dbReference>
<dbReference type="GO" id="GO:0005634">
    <property type="term" value="C:nucleus"/>
    <property type="evidence" value="ECO:0007669"/>
    <property type="project" value="UniProtKB-SubCell"/>
</dbReference>
<dbReference type="SUPFAM" id="SSF46785">
    <property type="entry name" value="Winged helix' DNA-binding domain"/>
    <property type="match status" value="1"/>
</dbReference>
<feature type="region of interest" description="Disordered" evidence="4">
    <location>
        <begin position="136"/>
        <end position="207"/>
    </location>
</feature>
<evidence type="ECO:0000313" key="6">
    <source>
        <dbReference type="EMBL" id="KAJ1930354.1"/>
    </source>
</evidence>
<evidence type="ECO:0000256" key="3">
    <source>
        <dbReference type="PROSITE-ProRule" id="PRU00089"/>
    </source>
</evidence>
<comment type="subcellular location">
    <subcellularLocation>
        <location evidence="3">Nucleus</location>
    </subcellularLocation>
</comment>
<dbReference type="PRINTS" id="PR00053">
    <property type="entry name" value="FORKHEAD"/>
</dbReference>
<protein>
    <submittedName>
        <fullName evidence="6">Transcription factor</fullName>
    </submittedName>
</protein>
<keyword evidence="1 3" id="KW-0238">DNA-binding</keyword>
<keyword evidence="2 3" id="KW-0539">Nucleus</keyword>
<dbReference type="InterPro" id="IPR036388">
    <property type="entry name" value="WH-like_DNA-bd_sf"/>
</dbReference>
<dbReference type="SMART" id="SM00339">
    <property type="entry name" value="FH"/>
    <property type="match status" value="1"/>
</dbReference>
<name>A0A9W8AMC4_9FUNG</name>
<keyword evidence="7" id="KW-1185">Reference proteome</keyword>
<evidence type="ECO:0000256" key="1">
    <source>
        <dbReference type="ARBA" id="ARBA00023125"/>
    </source>
</evidence>
<dbReference type="AlphaFoldDB" id="A0A9W8AMC4"/>
<dbReference type="GO" id="GO:0000981">
    <property type="term" value="F:DNA-binding transcription factor activity, RNA polymerase II-specific"/>
    <property type="evidence" value="ECO:0007669"/>
    <property type="project" value="TreeGrafter"/>
</dbReference>
<evidence type="ECO:0000313" key="7">
    <source>
        <dbReference type="Proteomes" id="UP001150569"/>
    </source>
</evidence>
<dbReference type="PROSITE" id="PS50039">
    <property type="entry name" value="FORK_HEAD_3"/>
    <property type="match status" value="1"/>
</dbReference>
<dbReference type="Proteomes" id="UP001150569">
    <property type="component" value="Unassembled WGS sequence"/>
</dbReference>
<dbReference type="PANTHER" id="PTHR11829">
    <property type="entry name" value="FORKHEAD BOX PROTEIN"/>
    <property type="match status" value="1"/>
</dbReference>
<dbReference type="Pfam" id="PF00250">
    <property type="entry name" value="Forkhead"/>
    <property type="match status" value="1"/>
</dbReference>
<feature type="region of interest" description="Disordered" evidence="4">
    <location>
        <begin position="417"/>
        <end position="501"/>
    </location>
</feature>
<dbReference type="PANTHER" id="PTHR11829:SF343">
    <property type="entry name" value="FORK-HEAD DOMAIN-CONTAINING PROTEIN"/>
    <property type="match status" value="1"/>
</dbReference>
<dbReference type="InterPro" id="IPR001766">
    <property type="entry name" value="Fork_head_dom"/>
</dbReference>
<dbReference type="InterPro" id="IPR050211">
    <property type="entry name" value="FOX_domain-containing"/>
</dbReference>
<reference evidence="6" key="1">
    <citation type="submission" date="2022-07" db="EMBL/GenBank/DDBJ databases">
        <title>Phylogenomic reconstructions and comparative analyses of Kickxellomycotina fungi.</title>
        <authorList>
            <person name="Reynolds N.K."/>
            <person name="Stajich J.E."/>
            <person name="Barry K."/>
            <person name="Grigoriev I.V."/>
            <person name="Crous P."/>
            <person name="Smith M.E."/>
        </authorList>
    </citation>
    <scope>NUCLEOTIDE SEQUENCE</scope>
    <source>
        <strain evidence="6">RSA 861</strain>
    </source>
</reference>
<dbReference type="PROSITE" id="PS00658">
    <property type="entry name" value="FORK_HEAD_2"/>
    <property type="match status" value="1"/>
</dbReference>
<feature type="compositionally biased region" description="Polar residues" evidence="4">
    <location>
        <begin position="484"/>
        <end position="501"/>
    </location>
</feature>
<feature type="compositionally biased region" description="Polar residues" evidence="4">
    <location>
        <begin position="180"/>
        <end position="202"/>
    </location>
</feature>
<accession>A0A9W8AMC4</accession>
<feature type="domain" description="Fork-head" evidence="5">
    <location>
        <begin position="205"/>
        <end position="287"/>
    </location>
</feature>
<comment type="caution">
    <text evidence="6">The sequence shown here is derived from an EMBL/GenBank/DDBJ whole genome shotgun (WGS) entry which is preliminary data.</text>
</comment>
<evidence type="ECO:0000256" key="2">
    <source>
        <dbReference type="ARBA" id="ARBA00023242"/>
    </source>
</evidence>
<dbReference type="GO" id="GO:0000978">
    <property type="term" value="F:RNA polymerase II cis-regulatory region sequence-specific DNA binding"/>
    <property type="evidence" value="ECO:0007669"/>
    <property type="project" value="TreeGrafter"/>
</dbReference>
<organism evidence="6 7">
    <name type="scientific">Tieghemiomyces parasiticus</name>
    <dbReference type="NCBI Taxonomy" id="78921"/>
    <lineage>
        <taxon>Eukaryota</taxon>
        <taxon>Fungi</taxon>
        <taxon>Fungi incertae sedis</taxon>
        <taxon>Zoopagomycota</taxon>
        <taxon>Kickxellomycotina</taxon>
        <taxon>Dimargaritomycetes</taxon>
        <taxon>Dimargaritales</taxon>
        <taxon>Dimargaritaceae</taxon>
        <taxon>Tieghemiomyces</taxon>
    </lineage>
</organism>
<dbReference type="Gene3D" id="1.10.10.10">
    <property type="entry name" value="Winged helix-like DNA-binding domain superfamily/Winged helix DNA-binding domain"/>
    <property type="match status" value="1"/>
</dbReference>
<evidence type="ECO:0000256" key="4">
    <source>
        <dbReference type="SAM" id="MobiDB-lite"/>
    </source>
</evidence>
<sequence>MSFDRRILANPAMISYVKAVPSLGPNTYPTPGSPAASVVDAPMTPSHAVRRTASTGPGNCFSPPESAHLLLHPPSAPYPRQGVPSQMTTPQRVLTRSFSYDRFAATPPYTVSPLPCLVSMPNAPLAYPPYLTPESIPAKGSARKRTRQEAFGPHAKPLPATESKPQSTPIHGVPVASPLSGKSHSHTGSLATPSTANPTPSKATRPRETYSVLIARAILASPMHMARLSTIYRWISDAYPYFGSAESQGWQNSVRHNLSLNKSFIRIPADHLSTGGGKGDYWTIHPSHLDKFRHLMSPTTGPPYAPPVYLARPPSPFYSPGSPVAYPMHHPYPLPSTKPHFAPSGLLSSDTTPLRDHPAAGRFYLNTLTPSFSPSRGPVHHPAYYETPTKPSTARTGLVARYGLGAPPVMLPLHRTQPTATHRVDDAVPETPTVKRARKPVSPFPSAAASPVATPLLSPRTVPSASSQPQTPTLSPSSVISPLPTRTASPVSSFTIQSLLN</sequence>
<feature type="compositionally biased region" description="Low complexity" evidence="4">
    <location>
        <begin position="440"/>
        <end position="478"/>
    </location>
</feature>